<gene>
    <name evidence="2" type="ORF">CLV99_4740</name>
</gene>
<reference evidence="2 3" key="1">
    <citation type="submission" date="2019-03" db="EMBL/GenBank/DDBJ databases">
        <title>Genomic Encyclopedia of Archaeal and Bacterial Type Strains, Phase II (KMG-II): from individual species to whole genera.</title>
        <authorList>
            <person name="Goeker M."/>
        </authorList>
    </citation>
    <scope>NUCLEOTIDE SEQUENCE [LARGE SCALE GENOMIC DNA]</scope>
    <source>
        <strain evidence="2 3">DSM 28353</strain>
    </source>
</reference>
<dbReference type="RefSeq" id="WP_133586865.1">
    <property type="nucleotide sequence ID" value="NZ_SNYV01000020.1"/>
</dbReference>
<accession>A0A4V3DCH1</accession>
<keyword evidence="1" id="KW-1133">Transmembrane helix</keyword>
<sequence length="205" mass="24428">MNFDELKSTWNAESTQEVHIPTRIQQLRKAQHPLDKLKRNMKNEGYMQIVAIIFMAFAPQLFTIATNTYLIYYTSYAIVVIISIYYLNIFRHFYQRVCHYTNDTKDNLSEIYYEFKLNIERYHSFGFLLIPFLMVWTAVYTYSRLVEQGKDLSTIPDSNKQLFLIVILITSFFVPAAIVAWTRYFYTPYTKQVKAILDELKEDEL</sequence>
<feature type="transmembrane region" description="Helical" evidence="1">
    <location>
        <begin position="46"/>
        <end position="64"/>
    </location>
</feature>
<comment type="caution">
    <text evidence="2">The sequence shown here is derived from an EMBL/GenBank/DDBJ whole genome shotgun (WGS) entry which is preliminary data.</text>
</comment>
<feature type="transmembrane region" description="Helical" evidence="1">
    <location>
        <begin position="70"/>
        <end position="87"/>
    </location>
</feature>
<dbReference type="Proteomes" id="UP000295292">
    <property type="component" value="Unassembled WGS sequence"/>
</dbReference>
<dbReference type="AlphaFoldDB" id="A0A4V3DCH1"/>
<evidence type="ECO:0000313" key="3">
    <source>
        <dbReference type="Proteomes" id="UP000295292"/>
    </source>
</evidence>
<name>A0A4V3DCH1_9SPHI</name>
<evidence type="ECO:0000313" key="2">
    <source>
        <dbReference type="EMBL" id="TDQ72276.1"/>
    </source>
</evidence>
<protein>
    <submittedName>
        <fullName evidence="2">Uncharacterized protein</fullName>
    </submittedName>
</protein>
<proteinExistence type="predicted"/>
<keyword evidence="1" id="KW-0472">Membrane</keyword>
<evidence type="ECO:0000256" key="1">
    <source>
        <dbReference type="SAM" id="Phobius"/>
    </source>
</evidence>
<keyword evidence="1" id="KW-0812">Transmembrane</keyword>
<dbReference type="OrthoDB" id="1249607at2"/>
<organism evidence="2 3">
    <name type="scientific">Sphingobacterium yanglingense</name>
    <dbReference type="NCBI Taxonomy" id="1437280"/>
    <lineage>
        <taxon>Bacteria</taxon>
        <taxon>Pseudomonadati</taxon>
        <taxon>Bacteroidota</taxon>
        <taxon>Sphingobacteriia</taxon>
        <taxon>Sphingobacteriales</taxon>
        <taxon>Sphingobacteriaceae</taxon>
        <taxon>Sphingobacterium</taxon>
    </lineage>
</organism>
<feature type="transmembrane region" description="Helical" evidence="1">
    <location>
        <begin position="125"/>
        <end position="142"/>
    </location>
</feature>
<feature type="transmembrane region" description="Helical" evidence="1">
    <location>
        <begin position="162"/>
        <end position="186"/>
    </location>
</feature>
<keyword evidence="3" id="KW-1185">Reference proteome</keyword>
<dbReference type="EMBL" id="SNYV01000020">
    <property type="protein sequence ID" value="TDQ72276.1"/>
    <property type="molecule type" value="Genomic_DNA"/>
</dbReference>